<keyword evidence="4 7" id="KW-0812">Transmembrane</keyword>
<feature type="domain" description="Mechanosensitive ion channel MscS" evidence="8">
    <location>
        <begin position="174"/>
        <end position="240"/>
    </location>
</feature>
<gene>
    <name evidence="10" type="ordered locus">Mpal_1852</name>
</gene>
<feature type="domain" description="Mechanosensitive ion channel transmembrane helices 2/3" evidence="9">
    <location>
        <begin position="136"/>
        <end position="173"/>
    </location>
</feature>
<evidence type="ECO:0000256" key="6">
    <source>
        <dbReference type="ARBA" id="ARBA00023136"/>
    </source>
</evidence>
<dbReference type="PANTHER" id="PTHR30221">
    <property type="entry name" value="SMALL-CONDUCTANCE MECHANOSENSITIVE CHANNEL"/>
    <property type="match status" value="1"/>
</dbReference>
<dbReference type="EMBL" id="CP001338">
    <property type="protein sequence ID" value="ACL17157.1"/>
    <property type="molecule type" value="Genomic_DNA"/>
</dbReference>
<dbReference type="Proteomes" id="UP000002457">
    <property type="component" value="Chromosome"/>
</dbReference>
<evidence type="ECO:0000256" key="4">
    <source>
        <dbReference type="ARBA" id="ARBA00022692"/>
    </source>
</evidence>
<evidence type="ECO:0000259" key="8">
    <source>
        <dbReference type="Pfam" id="PF00924"/>
    </source>
</evidence>
<dbReference type="Gene3D" id="1.10.287.1260">
    <property type="match status" value="1"/>
</dbReference>
<accession>B8GK86</accession>
<keyword evidence="11" id="KW-1185">Reference proteome</keyword>
<keyword evidence="3" id="KW-1003">Cell membrane</keyword>
<dbReference type="InterPro" id="IPR049142">
    <property type="entry name" value="MS_channel_1st"/>
</dbReference>
<dbReference type="Gene3D" id="2.30.30.60">
    <property type="match status" value="1"/>
</dbReference>
<proteinExistence type="inferred from homology"/>
<dbReference type="eggNOG" id="arCOG01568">
    <property type="taxonomic scope" value="Archaea"/>
</dbReference>
<dbReference type="GeneID" id="7272669"/>
<dbReference type="STRING" id="521011.Mpal_1852"/>
<evidence type="ECO:0000256" key="1">
    <source>
        <dbReference type="ARBA" id="ARBA00004651"/>
    </source>
</evidence>
<dbReference type="InterPro" id="IPR011066">
    <property type="entry name" value="MscS_channel_C_sf"/>
</dbReference>
<feature type="transmembrane region" description="Helical" evidence="7">
    <location>
        <begin position="47"/>
        <end position="68"/>
    </location>
</feature>
<evidence type="ECO:0000256" key="2">
    <source>
        <dbReference type="ARBA" id="ARBA00008017"/>
    </source>
</evidence>
<dbReference type="AlphaFoldDB" id="B8GK86"/>
<dbReference type="KEGG" id="mpl:Mpal_1852"/>
<dbReference type="InterPro" id="IPR045275">
    <property type="entry name" value="MscS_archaea/bacteria_type"/>
</dbReference>
<dbReference type="GO" id="GO:0005886">
    <property type="term" value="C:plasma membrane"/>
    <property type="evidence" value="ECO:0007669"/>
    <property type="project" value="UniProtKB-SubCell"/>
</dbReference>
<feature type="transmembrane region" description="Helical" evidence="7">
    <location>
        <begin position="88"/>
        <end position="107"/>
    </location>
</feature>
<evidence type="ECO:0000313" key="10">
    <source>
        <dbReference type="EMBL" id="ACL17157.1"/>
    </source>
</evidence>
<dbReference type="OrthoDB" id="31543at2157"/>
<dbReference type="HOGENOM" id="CLU_037945_0_1_2"/>
<feature type="transmembrane region" description="Helical" evidence="7">
    <location>
        <begin position="128"/>
        <end position="150"/>
    </location>
</feature>
<evidence type="ECO:0000256" key="3">
    <source>
        <dbReference type="ARBA" id="ARBA00022475"/>
    </source>
</evidence>
<sequence precursor="true">MQDQIILAIAVVLAGLCAAVIIYELGIRLQRRLATLQHPFFSFSDSILIALGRPLIVAVITVTIYVALKYFTPLPDTYLWLLDSRYLIAVYVLIGAWIVSNFSLTIIKNYAAWQEARPDRQVDMRFLDLLRLSAQYLIWFIALLFILSYLDINITPLLAGAGIAGLAVALAAQDLLSNMLGGAIIMVDRPFTLNDKVKIEPYTGTVIRVGIRSTRLKTIEHQIVTIPNAKISGNIVVNYSVPDVMQKVRVRVPVRYGSSIEQTREHVKTVATRVAEKVAGNRTDLSPPEVYLTNFMKDYLIFELVVCGPDEIDQGAIKDLVYCEIAKEGEGLLIPFPPEPRDQP</sequence>
<protein>
    <submittedName>
        <fullName evidence="10">MscS Mechanosensitive ion channel</fullName>
    </submittedName>
</protein>
<feature type="transmembrane region" description="Helical" evidence="7">
    <location>
        <begin position="156"/>
        <end position="176"/>
    </location>
</feature>
<name>B8GK86_METPE</name>
<dbReference type="GO" id="GO:0008381">
    <property type="term" value="F:mechanosensitive monoatomic ion channel activity"/>
    <property type="evidence" value="ECO:0007669"/>
    <property type="project" value="InterPro"/>
</dbReference>
<organism evidence="10 11">
    <name type="scientific">Methanosphaerula palustris (strain ATCC BAA-1556 / DSM 19958 / E1-9c)</name>
    <dbReference type="NCBI Taxonomy" id="521011"/>
    <lineage>
        <taxon>Archaea</taxon>
        <taxon>Methanobacteriati</taxon>
        <taxon>Methanobacteriota</taxon>
        <taxon>Stenosarchaea group</taxon>
        <taxon>Methanomicrobia</taxon>
        <taxon>Methanomicrobiales</taxon>
        <taxon>Methanoregulaceae</taxon>
        <taxon>Methanosphaerula</taxon>
    </lineage>
</organism>
<dbReference type="RefSeq" id="WP_012618476.1">
    <property type="nucleotide sequence ID" value="NC_011832.1"/>
</dbReference>
<dbReference type="Pfam" id="PF21088">
    <property type="entry name" value="MS_channel_1st"/>
    <property type="match status" value="1"/>
</dbReference>
<evidence type="ECO:0000256" key="5">
    <source>
        <dbReference type="ARBA" id="ARBA00022989"/>
    </source>
</evidence>
<dbReference type="Pfam" id="PF00924">
    <property type="entry name" value="MS_channel_2nd"/>
    <property type="match status" value="1"/>
</dbReference>
<dbReference type="SUPFAM" id="SSF82861">
    <property type="entry name" value="Mechanosensitive channel protein MscS (YggB), transmembrane region"/>
    <property type="match status" value="1"/>
</dbReference>
<feature type="transmembrane region" description="Helical" evidence="7">
    <location>
        <begin position="6"/>
        <end position="26"/>
    </location>
</feature>
<evidence type="ECO:0000313" key="11">
    <source>
        <dbReference type="Proteomes" id="UP000002457"/>
    </source>
</evidence>
<dbReference type="SUPFAM" id="SSF50182">
    <property type="entry name" value="Sm-like ribonucleoproteins"/>
    <property type="match status" value="1"/>
</dbReference>
<evidence type="ECO:0000256" key="7">
    <source>
        <dbReference type="SAM" id="Phobius"/>
    </source>
</evidence>
<comment type="similarity">
    <text evidence="2">Belongs to the MscS (TC 1.A.23) family.</text>
</comment>
<evidence type="ECO:0000259" key="9">
    <source>
        <dbReference type="Pfam" id="PF21088"/>
    </source>
</evidence>
<dbReference type="SUPFAM" id="SSF82689">
    <property type="entry name" value="Mechanosensitive channel protein MscS (YggB), C-terminal domain"/>
    <property type="match status" value="1"/>
</dbReference>
<dbReference type="InterPro" id="IPR006685">
    <property type="entry name" value="MscS_channel_2nd"/>
</dbReference>
<dbReference type="InterPro" id="IPR011014">
    <property type="entry name" value="MscS_channel_TM-2"/>
</dbReference>
<keyword evidence="5 7" id="KW-1133">Transmembrane helix</keyword>
<comment type="subcellular location">
    <subcellularLocation>
        <location evidence="1">Cell membrane</location>
        <topology evidence="1">Multi-pass membrane protein</topology>
    </subcellularLocation>
</comment>
<keyword evidence="6 7" id="KW-0472">Membrane</keyword>
<dbReference type="InterPro" id="IPR010920">
    <property type="entry name" value="LSM_dom_sf"/>
</dbReference>
<dbReference type="InterPro" id="IPR023408">
    <property type="entry name" value="MscS_beta-dom_sf"/>
</dbReference>
<reference evidence="10 11" key="1">
    <citation type="journal article" date="2015" name="Genome Announc.">
        <title>Complete Genome Sequence of Methanosphaerula palustris E1-9CT, a Hydrogenotrophic Methanogen Isolated from a Minerotrophic Fen Peatland.</title>
        <authorList>
            <person name="Cadillo-Quiroz H."/>
            <person name="Browne P."/>
            <person name="Kyrpides N."/>
            <person name="Woyke T."/>
            <person name="Goodwin L."/>
            <person name="Detter C."/>
            <person name="Yavitt J.B."/>
            <person name="Zinder S.H."/>
        </authorList>
    </citation>
    <scope>NUCLEOTIDE SEQUENCE [LARGE SCALE GENOMIC DNA]</scope>
    <source>
        <strain evidence="11">ATCC BAA-1556 / DSM 19958 / E1-9c</strain>
    </source>
</reference>
<dbReference type="Gene3D" id="3.30.70.100">
    <property type="match status" value="1"/>
</dbReference>
<dbReference type="PANTHER" id="PTHR30221:SF1">
    <property type="entry name" value="SMALL-CONDUCTANCE MECHANOSENSITIVE CHANNEL"/>
    <property type="match status" value="1"/>
</dbReference>